<organism evidence="3 4">
    <name type="scientific">Paracoccus phage vB_PmaS-R3</name>
    <dbReference type="NCBI Taxonomy" id="2494563"/>
    <lineage>
        <taxon>Viruses</taxon>
        <taxon>Duplodnaviria</taxon>
        <taxon>Heunggongvirae</taxon>
        <taxon>Uroviricota</taxon>
        <taxon>Caudoviricetes</taxon>
        <taxon>Zhuquevirus</taxon>
        <taxon>Zhuquevirus R3</taxon>
    </lineage>
</organism>
<evidence type="ECO:0000313" key="4">
    <source>
        <dbReference type="Proteomes" id="UP000031732"/>
    </source>
</evidence>
<dbReference type="GeneID" id="23681316"/>
<evidence type="ECO:0000313" key="3">
    <source>
        <dbReference type="EMBL" id="AJD83156.1"/>
    </source>
</evidence>
<accession>A0A0B5A7J7</accession>
<reference evidence="3 4" key="2">
    <citation type="journal article" date="2015" name="Stand. Genomic Sci.">
        <title>Complete genome sequence of Paracoccus marcusii phage vB_PmaS-R3 isolated from the South China Sea.</title>
        <authorList>
            <person name="Xu Y."/>
            <person name="Zhang R."/>
            <person name="Jiao N."/>
        </authorList>
    </citation>
    <scope>NUCLEOTIDE SEQUENCE [LARGE SCALE GENOMIC DNA]</scope>
</reference>
<feature type="transmembrane region" description="Helical" evidence="2">
    <location>
        <begin position="6"/>
        <end position="26"/>
    </location>
</feature>
<sequence length="87" mass="9874">MLNGLLGDLLPTLAIVAGLVAAFFGYTRKTRKDAEKATRNEMENDAIKEYVKERKEIDNATPVDTVPNSARDRLRDRQAKRDRQPDD</sequence>
<reference evidence="4" key="1">
    <citation type="submission" date="2014-11" db="EMBL/GenBank/DDBJ databases">
        <title>Complete genome sequence of Paracoccus marcusii phage vB_PmaS_IMEP1 isolated from the South China Sea.</title>
        <authorList>
            <person name="Xu Y."/>
            <person name="Zhang R."/>
            <person name="Jiao N."/>
        </authorList>
    </citation>
    <scope>NUCLEOTIDE SEQUENCE [LARGE SCALE GENOMIC DNA]</scope>
</reference>
<feature type="region of interest" description="Disordered" evidence="1">
    <location>
        <begin position="56"/>
        <end position="87"/>
    </location>
</feature>
<dbReference type="KEGG" id="vg:23681316"/>
<name>A0A0B5A7J7_9CAUD</name>
<proteinExistence type="predicted"/>
<keyword evidence="2" id="KW-1133">Transmembrane helix</keyword>
<dbReference type="Proteomes" id="UP000031732">
    <property type="component" value="Genome"/>
</dbReference>
<keyword evidence="2" id="KW-0812">Transmembrane</keyword>
<feature type="compositionally biased region" description="Basic and acidic residues" evidence="1">
    <location>
        <begin position="70"/>
        <end position="87"/>
    </location>
</feature>
<dbReference type="EMBL" id="KP162168">
    <property type="protein sequence ID" value="AJD83156.1"/>
    <property type="molecule type" value="Genomic_DNA"/>
</dbReference>
<protein>
    <submittedName>
        <fullName evidence="3">Uncharacterized protein</fullName>
    </submittedName>
</protein>
<keyword evidence="4" id="KW-1185">Reference proteome</keyword>
<dbReference type="RefSeq" id="YP_009126422.1">
    <property type="nucleotide sequence ID" value="NC_026608.1"/>
</dbReference>
<evidence type="ECO:0000256" key="2">
    <source>
        <dbReference type="SAM" id="Phobius"/>
    </source>
</evidence>
<keyword evidence="2" id="KW-0472">Membrane</keyword>
<evidence type="ECO:0000256" key="1">
    <source>
        <dbReference type="SAM" id="MobiDB-lite"/>
    </source>
</evidence>